<evidence type="ECO:0000313" key="2">
    <source>
        <dbReference type="EMBL" id="RRT34518.1"/>
    </source>
</evidence>
<evidence type="ECO:0000313" key="3">
    <source>
        <dbReference type="Proteomes" id="UP000287651"/>
    </source>
</evidence>
<dbReference type="AlphaFoldDB" id="A0A426X4X8"/>
<name>A0A426X4X8_ENSVE</name>
<evidence type="ECO:0000256" key="1">
    <source>
        <dbReference type="SAM" id="MobiDB-lite"/>
    </source>
</evidence>
<proteinExistence type="predicted"/>
<organism evidence="2 3">
    <name type="scientific">Ensete ventricosum</name>
    <name type="common">Abyssinian banana</name>
    <name type="synonym">Musa ensete</name>
    <dbReference type="NCBI Taxonomy" id="4639"/>
    <lineage>
        <taxon>Eukaryota</taxon>
        <taxon>Viridiplantae</taxon>
        <taxon>Streptophyta</taxon>
        <taxon>Embryophyta</taxon>
        <taxon>Tracheophyta</taxon>
        <taxon>Spermatophyta</taxon>
        <taxon>Magnoliopsida</taxon>
        <taxon>Liliopsida</taxon>
        <taxon>Zingiberales</taxon>
        <taxon>Musaceae</taxon>
        <taxon>Ensete</taxon>
    </lineage>
</organism>
<comment type="caution">
    <text evidence="2">The sequence shown here is derived from an EMBL/GenBank/DDBJ whole genome shotgun (WGS) entry which is preliminary data.</text>
</comment>
<protein>
    <submittedName>
        <fullName evidence="2">Uncharacterized protein</fullName>
    </submittedName>
</protein>
<reference evidence="2 3" key="1">
    <citation type="journal article" date="2014" name="Agronomy (Basel)">
        <title>A Draft Genome Sequence for Ensete ventricosum, the Drought-Tolerant Tree Against Hunger.</title>
        <authorList>
            <person name="Harrison J."/>
            <person name="Moore K.A."/>
            <person name="Paszkiewicz K."/>
            <person name="Jones T."/>
            <person name="Grant M."/>
            <person name="Ambacheew D."/>
            <person name="Muzemil S."/>
            <person name="Studholme D.J."/>
        </authorList>
    </citation>
    <scope>NUCLEOTIDE SEQUENCE [LARGE SCALE GENOMIC DNA]</scope>
</reference>
<dbReference type="Proteomes" id="UP000287651">
    <property type="component" value="Unassembled WGS sequence"/>
</dbReference>
<feature type="compositionally biased region" description="Basic and acidic residues" evidence="1">
    <location>
        <begin position="110"/>
        <end position="125"/>
    </location>
</feature>
<gene>
    <name evidence="2" type="ORF">B296_00055286</name>
</gene>
<feature type="compositionally biased region" description="Low complexity" evidence="1">
    <location>
        <begin position="93"/>
        <end position="103"/>
    </location>
</feature>
<accession>A0A426X4X8</accession>
<feature type="region of interest" description="Disordered" evidence="1">
    <location>
        <begin position="54"/>
        <end position="125"/>
    </location>
</feature>
<dbReference type="EMBL" id="AMZH03026650">
    <property type="protein sequence ID" value="RRT34518.1"/>
    <property type="molecule type" value="Genomic_DNA"/>
</dbReference>
<sequence>MTQLAEAKLRSKGLSMGQEDTEADTLEEYAKVLPIRVVMKKAIHSGDCAAPIGAVPTEAPPSGTAPARKGGDYRHSAYRNCHPRGNDSHPPTGVAAPAAKGAARGQGGRQRGDDDDRWMRAKEES</sequence>
<feature type="region of interest" description="Disordered" evidence="1">
    <location>
        <begin position="1"/>
        <end position="22"/>
    </location>
</feature>